<comment type="caution">
    <text evidence="1">The sequence shown here is derived from an EMBL/GenBank/DDBJ whole genome shotgun (WGS) entry which is preliminary data.</text>
</comment>
<organism evidence="1 2">
    <name type="scientific">Candidatus Raskinella chloraquaticus</name>
    <dbReference type="NCBI Taxonomy" id="1951219"/>
    <lineage>
        <taxon>Bacteria</taxon>
        <taxon>Pseudomonadati</taxon>
        <taxon>Pseudomonadota</taxon>
        <taxon>Alphaproteobacteria</taxon>
        <taxon>Hyphomicrobiales</taxon>
        <taxon>Phreatobacteraceae</taxon>
        <taxon>Candidatus Raskinella</taxon>
    </lineage>
</organism>
<proteinExistence type="predicted"/>
<dbReference type="SUPFAM" id="SSF75708">
    <property type="entry name" value="Chemotaxis phosphatase CheZ"/>
    <property type="match status" value="1"/>
</dbReference>
<accession>A0A1W9HX31</accession>
<name>A0A1W9HX31_9HYPH</name>
<dbReference type="GO" id="GO:0050920">
    <property type="term" value="P:regulation of chemotaxis"/>
    <property type="evidence" value="ECO:0007669"/>
    <property type="project" value="InterPro"/>
</dbReference>
<dbReference type="AlphaFoldDB" id="A0A1W9HX31"/>
<dbReference type="GO" id="GO:0003824">
    <property type="term" value="F:catalytic activity"/>
    <property type="evidence" value="ECO:0007669"/>
    <property type="project" value="InterPro"/>
</dbReference>
<reference evidence="1 2" key="1">
    <citation type="journal article" date="2017" name="Water Res.">
        <title>Comammox in drinking water systems.</title>
        <authorList>
            <person name="Wang Y."/>
            <person name="Ma L."/>
            <person name="Mao Y."/>
            <person name="Jiang X."/>
            <person name="Xia Y."/>
            <person name="Yu K."/>
            <person name="Li B."/>
            <person name="Zhang T."/>
        </authorList>
    </citation>
    <scope>NUCLEOTIDE SEQUENCE [LARGE SCALE GENOMIC DNA]</scope>
    <source>
        <strain evidence="1">SG_bin8</strain>
    </source>
</reference>
<evidence type="ECO:0000313" key="1">
    <source>
        <dbReference type="EMBL" id="OQW51774.1"/>
    </source>
</evidence>
<dbReference type="STRING" id="1827387.A4S15_09845"/>
<dbReference type="Pfam" id="PF04344">
    <property type="entry name" value="CheZ"/>
    <property type="match status" value="1"/>
</dbReference>
<dbReference type="RefSeq" id="WP_376802228.1">
    <property type="nucleotide sequence ID" value="NZ_DBNB01000034.1"/>
</dbReference>
<evidence type="ECO:0000313" key="2">
    <source>
        <dbReference type="Proteomes" id="UP000192872"/>
    </source>
</evidence>
<gene>
    <name evidence="1" type="ORF">A4S15_09845</name>
</gene>
<sequence>MARLSKAHLSRLESYLKNDDRSEPSLRDVMALAELTTESLQSFYSRFDREVYGELVGISEYILTMRREIASLGVTDLKETRLPSAGIELDEIVRSTEEATNTIMTCAEDLFTLGPDSDNLSDKIGDAATRIMEACAFQDLTGQRIAKVVETLKAIESRVSRFAAAVGSTEGKTELDANEEARAKRKHDLLLNGPQSKSDAVKQTDVDAMMAGGSDQDAIDRLFG</sequence>
<dbReference type="Proteomes" id="UP000192872">
    <property type="component" value="Unassembled WGS sequence"/>
</dbReference>
<dbReference type="EMBL" id="LWDL01000017">
    <property type="protein sequence ID" value="OQW51774.1"/>
    <property type="molecule type" value="Genomic_DNA"/>
</dbReference>
<dbReference type="GO" id="GO:0009288">
    <property type="term" value="C:bacterial-type flagellum"/>
    <property type="evidence" value="ECO:0007669"/>
    <property type="project" value="InterPro"/>
</dbReference>
<dbReference type="InterPro" id="IPR007439">
    <property type="entry name" value="Chemotax_Pase_CheZ"/>
</dbReference>
<dbReference type="Gene3D" id="1.10.287.500">
    <property type="entry name" value="Helix hairpin bin"/>
    <property type="match status" value="1"/>
</dbReference>
<protein>
    <submittedName>
        <fullName evidence="1">Uncharacterized protein</fullName>
    </submittedName>
</protein>